<evidence type="ECO:0000313" key="2">
    <source>
        <dbReference type="Proteomes" id="UP000245887"/>
    </source>
</evidence>
<evidence type="ECO:0000313" key="1">
    <source>
        <dbReference type="EMBL" id="PVY70419.1"/>
    </source>
</evidence>
<name>A0A2U1CU99_9GAMM</name>
<reference evidence="1 2" key="1">
    <citation type="submission" date="2018-04" db="EMBL/GenBank/DDBJ databases">
        <title>Genomic Encyclopedia of Type Strains, Phase IV (KMG-IV): sequencing the most valuable type-strain genomes for metagenomic binning, comparative biology and taxonomic classification.</title>
        <authorList>
            <person name="Goeker M."/>
        </authorList>
    </citation>
    <scope>NUCLEOTIDE SEQUENCE [LARGE SCALE GENOMIC DNA]</scope>
    <source>
        <strain evidence="1 2">DSM 28688</strain>
    </source>
</reference>
<gene>
    <name evidence="1" type="ORF">C8D92_109172</name>
</gene>
<dbReference type="EMBL" id="QEKQ01000009">
    <property type="protein sequence ID" value="PVY70419.1"/>
    <property type="molecule type" value="Genomic_DNA"/>
</dbReference>
<dbReference type="GO" id="GO:0043683">
    <property type="term" value="P:type IV pilus assembly"/>
    <property type="evidence" value="ECO:0007669"/>
    <property type="project" value="InterPro"/>
</dbReference>
<comment type="caution">
    <text evidence="1">The sequence shown here is derived from an EMBL/GenBank/DDBJ whole genome shotgun (WGS) entry which is preliminary data.</text>
</comment>
<dbReference type="AlphaFoldDB" id="A0A2U1CU99"/>
<accession>A0A2U1CU99</accession>
<organism evidence="1 2">
    <name type="scientific">Tamilnaduibacter salinus</name>
    <dbReference type="NCBI Taxonomy" id="1484056"/>
    <lineage>
        <taxon>Bacteria</taxon>
        <taxon>Pseudomonadati</taxon>
        <taxon>Pseudomonadota</taxon>
        <taxon>Gammaproteobacteria</taxon>
        <taxon>Pseudomonadales</taxon>
        <taxon>Marinobacteraceae</taxon>
        <taxon>Tamilnaduibacter</taxon>
    </lineage>
</organism>
<dbReference type="Proteomes" id="UP000245887">
    <property type="component" value="Unassembled WGS sequence"/>
</dbReference>
<dbReference type="InterPro" id="IPR032092">
    <property type="entry name" value="PilW"/>
</dbReference>
<protein>
    <submittedName>
        <fullName evidence="1">Type IV pilus assembly protein PilW</fullName>
    </submittedName>
</protein>
<proteinExistence type="predicted"/>
<dbReference type="Pfam" id="PF16074">
    <property type="entry name" value="PilW"/>
    <property type="match status" value="1"/>
</dbReference>
<sequence>MIELMVALVLSSILTLGVLTIYLDSNDTSRMSESLARVQEAGRIALGIMARDIRMSGFQGCSDPMQDIAPNFTASSLDGDFFGAGLRGVEVGGSNWESATGHIDVNNIKTSAISGTDVVQVRRASAPVAVLDSDMATAGSVIQTVDENGAKDFTLGEAALITNCVNADVFTVENEDGETEQIKHSSLSNVYPAGSRVFHFSTDTYWVQDTGRQDDQGNAVFGLYQNGSEIVAGVERLQVQYGVREGDNIRYGGAADVNDDEWNDVEAIRVGLLVSDAQSVMANSDAKDYDLPGLTVQPAGTAGAAATYPDDRRLRRVFVTTIKLRNQIPTT</sequence>